<feature type="transmembrane region" description="Helical" evidence="11">
    <location>
        <begin position="282"/>
        <end position="305"/>
    </location>
</feature>
<keyword evidence="8 11" id="KW-1133">Transmembrane helix</keyword>
<evidence type="ECO:0000256" key="6">
    <source>
        <dbReference type="ARBA" id="ARBA00022892"/>
    </source>
</evidence>
<evidence type="ECO:0000256" key="2">
    <source>
        <dbReference type="ARBA" id="ARBA00007891"/>
    </source>
</evidence>
<keyword evidence="13" id="KW-1185">Reference proteome</keyword>
<dbReference type="GO" id="GO:0031201">
    <property type="term" value="C:SNARE complex"/>
    <property type="evidence" value="ECO:0007669"/>
    <property type="project" value="TreeGrafter"/>
</dbReference>
<dbReference type="GO" id="GO:0005789">
    <property type="term" value="C:endoplasmic reticulum membrane"/>
    <property type="evidence" value="ECO:0007669"/>
    <property type="project" value="UniProtKB-SubCell"/>
</dbReference>
<evidence type="ECO:0000313" key="13">
    <source>
        <dbReference type="Proteomes" id="UP001147746"/>
    </source>
</evidence>
<feature type="region of interest" description="Disordered" evidence="10">
    <location>
        <begin position="157"/>
        <end position="216"/>
    </location>
</feature>
<dbReference type="InterPro" id="IPR019150">
    <property type="entry name" value="Vesicle_transport_protein_Use1"/>
</dbReference>
<keyword evidence="9 11" id="KW-0472">Membrane</keyword>
<evidence type="ECO:0008006" key="14">
    <source>
        <dbReference type="Google" id="ProtNLM"/>
    </source>
</evidence>
<evidence type="ECO:0000256" key="10">
    <source>
        <dbReference type="SAM" id="MobiDB-lite"/>
    </source>
</evidence>
<evidence type="ECO:0000313" key="12">
    <source>
        <dbReference type="EMBL" id="KAJ5331498.1"/>
    </source>
</evidence>
<evidence type="ECO:0000256" key="8">
    <source>
        <dbReference type="ARBA" id="ARBA00022989"/>
    </source>
</evidence>
<reference evidence="12" key="2">
    <citation type="journal article" date="2023" name="IMA Fungus">
        <title>Comparative genomic study of the Penicillium genus elucidates a diverse pangenome and 15 lateral gene transfer events.</title>
        <authorList>
            <person name="Petersen C."/>
            <person name="Sorensen T."/>
            <person name="Nielsen M.R."/>
            <person name="Sondergaard T.E."/>
            <person name="Sorensen J.L."/>
            <person name="Fitzpatrick D.A."/>
            <person name="Frisvad J.C."/>
            <person name="Nielsen K.L."/>
        </authorList>
    </citation>
    <scope>NUCLEOTIDE SEQUENCE</scope>
    <source>
        <strain evidence="12">IBT 21472</strain>
    </source>
</reference>
<keyword evidence="5" id="KW-0256">Endoplasmic reticulum</keyword>
<dbReference type="GO" id="GO:0005484">
    <property type="term" value="F:SNAP receptor activity"/>
    <property type="evidence" value="ECO:0007669"/>
    <property type="project" value="TreeGrafter"/>
</dbReference>
<keyword evidence="7" id="KW-0653">Protein transport</keyword>
<evidence type="ECO:0000256" key="1">
    <source>
        <dbReference type="ARBA" id="ARBA00004163"/>
    </source>
</evidence>
<proteinExistence type="inferred from homology"/>
<dbReference type="PANTHER" id="PTHR13050:SF7">
    <property type="entry name" value="VESICLE TRANSPORT PROTEIN USE1"/>
    <property type="match status" value="1"/>
</dbReference>
<keyword evidence="4 11" id="KW-0812">Transmembrane</keyword>
<evidence type="ECO:0000256" key="3">
    <source>
        <dbReference type="ARBA" id="ARBA00022448"/>
    </source>
</evidence>
<dbReference type="Proteomes" id="UP001147746">
    <property type="component" value="Unassembled WGS sequence"/>
</dbReference>
<evidence type="ECO:0000256" key="11">
    <source>
        <dbReference type="SAM" id="Phobius"/>
    </source>
</evidence>
<comment type="similarity">
    <text evidence="2">Belongs to the USE1 family.</text>
</comment>
<dbReference type="GO" id="GO:0006890">
    <property type="term" value="P:retrograde vesicle-mediated transport, Golgi to endoplasmic reticulum"/>
    <property type="evidence" value="ECO:0007669"/>
    <property type="project" value="TreeGrafter"/>
</dbReference>
<dbReference type="AlphaFoldDB" id="A0A9W9QFU9"/>
<gene>
    <name evidence="12" type="ORF">N7476_001281</name>
</gene>
<dbReference type="GO" id="GO:0015031">
    <property type="term" value="P:protein transport"/>
    <property type="evidence" value="ECO:0007669"/>
    <property type="project" value="UniProtKB-KW"/>
</dbReference>
<dbReference type="EMBL" id="JAPZBO010000001">
    <property type="protein sequence ID" value="KAJ5331498.1"/>
    <property type="molecule type" value="Genomic_DNA"/>
</dbReference>
<keyword evidence="6" id="KW-0931">ER-Golgi transport</keyword>
<comment type="subcellular location">
    <subcellularLocation>
        <location evidence="1">Endoplasmic reticulum membrane</location>
        <topology evidence="1">Single-pass type IV membrane protein</topology>
    </subcellularLocation>
</comment>
<protein>
    <recommendedName>
        <fullName evidence="14">Synaptobrevin</fullName>
    </recommendedName>
</protein>
<evidence type="ECO:0000256" key="4">
    <source>
        <dbReference type="ARBA" id="ARBA00022692"/>
    </source>
</evidence>
<organism evidence="12 13">
    <name type="scientific">Penicillium atrosanguineum</name>
    <dbReference type="NCBI Taxonomy" id="1132637"/>
    <lineage>
        <taxon>Eukaryota</taxon>
        <taxon>Fungi</taxon>
        <taxon>Dikarya</taxon>
        <taxon>Ascomycota</taxon>
        <taxon>Pezizomycotina</taxon>
        <taxon>Eurotiomycetes</taxon>
        <taxon>Eurotiomycetidae</taxon>
        <taxon>Eurotiales</taxon>
        <taxon>Aspergillaceae</taxon>
        <taxon>Penicillium</taxon>
    </lineage>
</organism>
<reference evidence="12" key="1">
    <citation type="submission" date="2022-12" db="EMBL/GenBank/DDBJ databases">
        <authorList>
            <person name="Petersen C."/>
        </authorList>
    </citation>
    <scope>NUCLEOTIDE SEQUENCE</scope>
    <source>
        <strain evidence="12">IBT 21472</strain>
    </source>
</reference>
<evidence type="ECO:0000256" key="7">
    <source>
        <dbReference type="ARBA" id="ARBA00022927"/>
    </source>
</evidence>
<evidence type="ECO:0000256" key="5">
    <source>
        <dbReference type="ARBA" id="ARBA00022824"/>
    </source>
</evidence>
<evidence type="ECO:0000256" key="9">
    <source>
        <dbReference type="ARBA" id="ARBA00023136"/>
    </source>
</evidence>
<name>A0A9W9QFU9_9EURO</name>
<comment type="caution">
    <text evidence="12">The sequence shown here is derived from an EMBL/GenBank/DDBJ whole genome shotgun (WGS) entry which is preliminary data.</text>
</comment>
<keyword evidence="3" id="KW-0813">Transport</keyword>
<accession>A0A9W9QFU9</accession>
<sequence length="311" mass="34828">MAVATFPSVGESPDIMLLNVARLFTRLEHNLLSPGSELRTLRGSEFQRMRVTKNVEYARTLLSQLERSLPQLKQPDRRHEAQVEIARDKQLLKRIQGVIDEEDARADNDAEAEDVEADDEWKDLFSQPIEQVVPAQAQSEVRIDQKPDKDIKEITIPTIPTTNASPPAPAATTPPSTLRNRRNQDTAQDTAKATGRNSSPNKLESTEQALTTDRMEQEDLTSSLLSLASQLKASSHSFQATLENEKSVLDRAVTGIDKTSTTMEAAGQRMGMLRKMSEGKGWWGRMMLYGWIFGLWLVAVLIVFIGPKLRF</sequence>
<feature type="compositionally biased region" description="Low complexity" evidence="10">
    <location>
        <begin position="157"/>
        <end position="177"/>
    </location>
</feature>
<feature type="compositionally biased region" description="Polar residues" evidence="10">
    <location>
        <begin position="185"/>
        <end position="211"/>
    </location>
</feature>
<dbReference type="PANTHER" id="PTHR13050">
    <property type="entry name" value="USE1-LIKE PROTEIN"/>
    <property type="match status" value="1"/>
</dbReference>